<dbReference type="RefSeq" id="WP_359654237.1">
    <property type="nucleotide sequence ID" value="NZ_JBEXZP010000039.1"/>
</dbReference>
<organism evidence="1 2">
    <name type="scientific">Streptomyces lavendulocolor</name>
    <dbReference type="NCBI Taxonomy" id="67316"/>
    <lineage>
        <taxon>Bacteria</taxon>
        <taxon>Bacillati</taxon>
        <taxon>Actinomycetota</taxon>
        <taxon>Actinomycetes</taxon>
        <taxon>Kitasatosporales</taxon>
        <taxon>Streptomycetaceae</taxon>
        <taxon>Streptomyces</taxon>
    </lineage>
</organism>
<evidence type="ECO:0000313" key="2">
    <source>
        <dbReference type="Proteomes" id="UP001550378"/>
    </source>
</evidence>
<name>A0ABV2VXI1_9ACTN</name>
<reference evidence="1 2" key="1">
    <citation type="submission" date="2024-06" db="EMBL/GenBank/DDBJ databases">
        <title>The Natural Products Discovery Center: Release of the First 8490 Sequenced Strains for Exploring Actinobacteria Biosynthetic Diversity.</title>
        <authorList>
            <person name="Kalkreuter E."/>
            <person name="Kautsar S.A."/>
            <person name="Yang D."/>
            <person name="Bader C.D."/>
            <person name="Teijaro C.N."/>
            <person name="Fluegel L."/>
            <person name="Davis C.M."/>
            <person name="Simpson J.R."/>
            <person name="Lauterbach L."/>
            <person name="Steele A.D."/>
            <person name="Gui C."/>
            <person name="Meng S."/>
            <person name="Li G."/>
            <person name="Viehrig K."/>
            <person name="Ye F."/>
            <person name="Su P."/>
            <person name="Kiefer A.F."/>
            <person name="Nichols A."/>
            <person name="Cepeda A.J."/>
            <person name="Yan W."/>
            <person name="Fan B."/>
            <person name="Jiang Y."/>
            <person name="Adhikari A."/>
            <person name="Zheng C.-J."/>
            <person name="Schuster L."/>
            <person name="Cowan T.M."/>
            <person name="Smanski M.J."/>
            <person name="Chevrette M.G."/>
            <person name="De Carvalho L.P.S."/>
            <person name="Shen B."/>
        </authorList>
    </citation>
    <scope>NUCLEOTIDE SEQUENCE [LARGE SCALE GENOMIC DNA]</scope>
    <source>
        <strain evidence="1 2">NPDC006337</strain>
    </source>
</reference>
<protein>
    <submittedName>
        <fullName evidence="1">Uncharacterized protein</fullName>
    </submittedName>
</protein>
<sequence>MLLFEFIAHSLSDLGLRLFGATFDKVRAARRMAAHRRGEKVALRCLQRVAEEGPAMTRGKLTVFRGAVELSRAGAESLRLTAPAGTAATPCEGGSSLVCDARGAGPVELLLPTRDAALLALITDTMAGARA</sequence>
<gene>
    <name evidence="1" type="ORF">ABZ508_01225</name>
</gene>
<dbReference type="EMBL" id="JBEXZR010000001">
    <property type="protein sequence ID" value="MEU0705995.1"/>
    <property type="molecule type" value="Genomic_DNA"/>
</dbReference>
<keyword evidence="2" id="KW-1185">Reference proteome</keyword>
<dbReference type="Proteomes" id="UP001550378">
    <property type="component" value="Unassembled WGS sequence"/>
</dbReference>
<evidence type="ECO:0000313" key="1">
    <source>
        <dbReference type="EMBL" id="MEU0705995.1"/>
    </source>
</evidence>
<comment type="caution">
    <text evidence="1">The sequence shown here is derived from an EMBL/GenBank/DDBJ whole genome shotgun (WGS) entry which is preliminary data.</text>
</comment>
<accession>A0ABV2VXI1</accession>
<proteinExistence type="predicted"/>